<feature type="compositionally biased region" description="Basic and acidic residues" evidence="1">
    <location>
        <begin position="347"/>
        <end position="362"/>
    </location>
</feature>
<dbReference type="InterPro" id="IPR004843">
    <property type="entry name" value="Calcineurin-like_PHP"/>
</dbReference>
<sequence>MPPSPSLAMLRNWVIAGLTALSALWLYNPTQTYSGRVVVVGDLHGDYEHALAVLRMAGVVANDSLKWSGGKTVLVSTGDIVDRGDDTIALYGLFASLRNESVADGGRVVQIFGNHEIMNLIGDWRYVTKGDVESFGGIAERREAMSKGWIGRDWLEHYNMTARVPLIQGSFSLPTNYTVPAIGLAHGGITPQFAEHGFDAINRRGHSLVSKVIQVGANMTKIKEILTPEESDLYAEDGPLWYRGYAIDGDFKACKNARKTIQKLDVRHLVMGHTPQLNGFLVRCNGQVFVIDTGISRAYGGKQSALVFDTALSIRNGIHKGWQEKSTITALYVGSPPQLISSSTESSDQRGRRTITDAKHAK</sequence>
<dbReference type="EMBL" id="CP119878">
    <property type="protein sequence ID" value="WFD34870.1"/>
    <property type="molecule type" value="Genomic_DNA"/>
</dbReference>
<dbReference type="GO" id="GO:0016787">
    <property type="term" value="F:hydrolase activity"/>
    <property type="evidence" value="ECO:0007669"/>
    <property type="project" value="InterPro"/>
</dbReference>
<evidence type="ECO:0000313" key="4">
    <source>
        <dbReference type="EMBL" id="WFD34870.1"/>
    </source>
</evidence>
<dbReference type="Gene3D" id="3.60.21.10">
    <property type="match status" value="1"/>
</dbReference>
<feature type="domain" description="Calcineurin-like phosphoesterase" evidence="3">
    <location>
        <begin position="36"/>
        <end position="276"/>
    </location>
</feature>
<evidence type="ECO:0000313" key="5">
    <source>
        <dbReference type="Proteomes" id="UP001219933"/>
    </source>
</evidence>
<evidence type="ECO:0000259" key="3">
    <source>
        <dbReference type="Pfam" id="PF00149"/>
    </source>
</evidence>
<dbReference type="InterPro" id="IPR029052">
    <property type="entry name" value="Metallo-depent_PP-like"/>
</dbReference>
<dbReference type="PANTHER" id="PTHR46546:SF4">
    <property type="entry name" value="SHEWANELLA-LIKE PROTEIN PHOSPHATASE 1"/>
    <property type="match status" value="1"/>
</dbReference>
<feature type="signal peptide" evidence="2">
    <location>
        <begin position="1"/>
        <end position="32"/>
    </location>
</feature>
<evidence type="ECO:0000256" key="2">
    <source>
        <dbReference type="SAM" id="SignalP"/>
    </source>
</evidence>
<feature type="chain" id="PRO_5042269731" description="Calcineurin-like phosphoesterase domain-containing protein" evidence="2">
    <location>
        <begin position="33"/>
        <end position="362"/>
    </location>
</feature>
<dbReference type="AlphaFoldDB" id="A0AAF0ER30"/>
<protein>
    <recommendedName>
        <fullName evidence="3">Calcineurin-like phosphoesterase domain-containing protein</fullName>
    </recommendedName>
</protein>
<proteinExistence type="predicted"/>
<dbReference type="Pfam" id="PF00149">
    <property type="entry name" value="Metallophos"/>
    <property type="match status" value="1"/>
</dbReference>
<evidence type="ECO:0000256" key="1">
    <source>
        <dbReference type="SAM" id="MobiDB-lite"/>
    </source>
</evidence>
<feature type="region of interest" description="Disordered" evidence="1">
    <location>
        <begin position="339"/>
        <end position="362"/>
    </location>
</feature>
<dbReference type="Proteomes" id="UP001219933">
    <property type="component" value="Chromosome 2"/>
</dbReference>
<name>A0AAF0ER30_9BASI</name>
<gene>
    <name evidence="4" type="ORF">MCUN1_001714</name>
</gene>
<dbReference type="SUPFAM" id="SSF56300">
    <property type="entry name" value="Metallo-dependent phosphatases"/>
    <property type="match status" value="1"/>
</dbReference>
<accession>A0AAF0ER30</accession>
<keyword evidence="2" id="KW-0732">Signal</keyword>
<organism evidence="4 5">
    <name type="scientific">Malassezia cuniculi</name>
    <dbReference type="NCBI Taxonomy" id="948313"/>
    <lineage>
        <taxon>Eukaryota</taxon>
        <taxon>Fungi</taxon>
        <taxon>Dikarya</taxon>
        <taxon>Basidiomycota</taxon>
        <taxon>Ustilaginomycotina</taxon>
        <taxon>Malasseziomycetes</taxon>
        <taxon>Malasseziales</taxon>
        <taxon>Malasseziaceae</taxon>
        <taxon>Malassezia</taxon>
    </lineage>
</organism>
<keyword evidence="5" id="KW-1185">Reference proteome</keyword>
<dbReference type="PANTHER" id="PTHR46546">
    <property type="entry name" value="SHEWANELLA-LIKE PROTEIN PHOSPHATASE 1"/>
    <property type="match status" value="1"/>
</dbReference>
<reference evidence="4" key="1">
    <citation type="submission" date="2023-03" db="EMBL/GenBank/DDBJ databases">
        <title>Mating type loci evolution in Malassezia.</title>
        <authorList>
            <person name="Coelho M.A."/>
        </authorList>
    </citation>
    <scope>NUCLEOTIDE SEQUENCE</scope>
    <source>
        <strain evidence="4">CBS 11721</strain>
    </source>
</reference>